<protein>
    <recommendedName>
        <fullName evidence="5">Large ribosomal subunit protein uL30</fullName>
    </recommendedName>
</protein>
<proteinExistence type="inferred from homology"/>
<dbReference type="RefSeq" id="WP_141609444.1">
    <property type="nucleotide sequence ID" value="NZ_VIGC02000008.1"/>
</dbReference>
<dbReference type="CDD" id="cd01658">
    <property type="entry name" value="Ribosomal_L30"/>
    <property type="match status" value="1"/>
</dbReference>
<comment type="subunit">
    <text evidence="2 5">Part of the 50S ribosomal subunit.</text>
</comment>
<dbReference type="SUPFAM" id="SSF55129">
    <property type="entry name" value="Ribosomal protein L30p/L7e"/>
    <property type="match status" value="1"/>
</dbReference>
<dbReference type="NCBIfam" id="TIGR01308">
    <property type="entry name" value="rpmD_bact"/>
    <property type="match status" value="1"/>
</dbReference>
<dbReference type="InterPro" id="IPR005996">
    <property type="entry name" value="Ribosomal_uL30_bac-type"/>
</dbReference>
<sequence>MAESKTLQITLVKSPIGYSKRQKATVEALGLRKLHQTVEKEDTPVIRGMINKVSHLVVVEEA</sequence>
<evidence type="ECO:0000256" key="1">
    <source>
        <dbReference type="ARBA" id="ARBA00007594"/>
    </source>
</evidence>
<dbReference type="Pfam" id="PF00327">
    <property type="entry name" value="Ribosomal_L30"/>
    <property type="match status" value="1"/>
</dbReference>
<keyword evidence="9" id="KW-1185">Reference proteome</keyword>
<evidence type="ECO:0000256" key="3">
    <source>
        <dbReference type="ARBA" id="ARBA00022980"/>
    </source>
</evidence>
<dbReference type="GO" id="GO:0022625">
    <property type="term" value="C:cytosolic large ribosomal subunit"/>
    <property type="evidence" value="ECO:0007669"/>
    <property type="project" value="TreeGrafter"/>
</dbReference>
<dbReference type="FunCoup" id="A0A540VHQ9">
    <property type="interactions" value="301"/>
</dbReference>
<dbReference type="InParanoid" id="A0A540VHQ9"/>
<evidence type="ECO:0000256" key="2">
    <source>
        <dbReference type="ARBA" id="ARBA00011838"/>
    </source>
</evidence>
<evidence type="ECO:0000256" key="4">
    <source>
        <dbReference type="ARBA" id="ARBA00023274"/>
    </source>
</evidence>
<dbReference type="PANTHER" id="PTHR15892:SF2">
    <property type="entry name" value="LARGE RIBOSOMAL SUBUNIT PROTEIN UL30M"/>
    <property type="match status" value="1"/>
</dbReference>
<dbReference type="InterPro" id="IPR036919">
    <property type="entry name" value="Ribo_uL30_ferredoxin-like_sf"/>
</dbReference>
<reference evidence="8 9" key="1">
    <citation type="submission" date="2019-06" db="EMBL/GenBank/DDBJ databases">
        <title>Genome sequence of Litorilinea aerophila BAA-2444.</title>
        <authorList>
            <person name="Maclea K.S."/>
            <person name="Maurais E.G."/>
            <person name="Iannazzi L.C."/>
        </authorList>
    </citation>
    <scope>NUCLEOTIDE SEQUENCE [LARGE SCALE GENOMIC DNA]</scope>
    <source>
        <strain evidence="8 9">ATCC BAA-2444</strain>
    </source>
</reference>
<name>A0A540VHQ9_9CHLR</name>
<dbReference type="GO" id="GO:0006412">
    <property type="term" value="P:translation"/>
    <property type="evidence" value="ECO:0007669"/>
    <property type="project" value="UniProtKB-UniRule"/>
</dbReference>
<dbReference type="Proteomes" id="UP000317371">
    <property type="component" value="Unassembled WGS sequence"/>
</dbReference>
<dbReference type="OrthoDB" id="9812790at2"/>
<evidence type="ECO:0000256" key="5">
    <source>
        <dbReference type="HAMAP-Rule" id="MF_01371"/>
    </source>
</evidence>
<evidence type="ECO:0000256" key="6">
    <source>
        <dbReference type="RuleBase" id="RU003734"/>
    </source>
</evidence>
<evidence type="ECO:0000313" key="9">
    <source>
        <dbReference type="Proteomes" id="UP000317371"/>
    </source>
</evidence>
<dbReference type="GO" id="GO:0003735">
    <property type="term" value="F:structural constituent of ribosome"/>
    <property type="evidence" value="ECO:0007669"/>
    <property type="project" value="InterPro"/>
</dbReference>
<dbReference type="AlphaFoldDB" id="A0A540VHQ9"/>
<dbReference type="Gene3D" id="3.30.1390.20">
    <property type="entry name" value="Ribosomal protein L30, ferredoxin-like fold domain"/>
    <property type="match status" value="1"/>
</dbReference>
<comment type="caution">
    <text evidence="8">The sequence shown here is derived from an EMBL/GenBank/DDBJ whole genome shotgun (WGS) entry which is preliminary data.</text>
</comment>
<dbReference type="EMBL" id="VIGC01000008">
    <property type="protein sequence ID" value="TQE96299.1"/>
    <property type="molecule type" value="Genomic_DNA"/>
</dbReference>
<evidence type="ECO:0000313" key="8">
    <source>
        <dbReference type="EMBL" id="TQE96299.1"/>
    </source>
</evidence>
<keyword evidence="4 5" id="KW-0687">Ribonucleoprotein</keyword>
<dbReference type="FunFam" id="3.30.1390.20:FF:000001">
    <property type="entry name" value="50S ribosomal protein L30"/>
    <property type="match status" value="1"/>
</dbReference>
<dbReference type="PANTHER" id="PTHR15892">
    <property type="entry name" value="MITOCHONDRIAL RIBOSOMAL PROTEIN L30"/>
    <property type="match status" value="1"/>
</dbReference>
<feature type="domain" description="Large ribosomal subunit protein uL30-like ferredoxin-like fold" evidence="7">
    <location>
        <begin position="7"/>
        <end position="57"/>
    </location>
</feature>
<dbReference type="PIRSF" id="PIRSF002211">
    <property type="entry name" value="Ribosomal_L30_bac-type"/>
    <property type="match status" value="1"/>
</dbReference>
<gene>
    <name evidence="5 8" type="primary">rpmD</name>
    <name evidence="8" type="ORF">FKZ61_07325</name>
</gene>
<dbReference type="InterPro" id="IPR018038">
    <property type="entry name" value="Ribosomal_uL30_CS"/>
</dbReference>
<evidence type="ECO:0000259" key="7">
    <source>
        <dbReference type="Pfam" id="PF00327"/>
    </source>
</evidence>
<dbReference type="PROSITE" id="PS00634">
    <property type="entry name" value="RIBOSOMAL_L30"/>
    <property type="match status" value="1"/>
</dbReference>
<keyword evidence="3 5" id="KW-0689">Ribosomal protein</keyword>
<comment type="similarity">
    <text evidence="1 5 6">Belongs to the universal ribosomal protein uL30 family.</text>
</comment>
<organism evidence="8 9">
    <name type="scientific">Litorilinea aerophila</name>
    <dbReference type="NCBI Taxonomy" id="1204385"/>
    <lineage>
        <taxon>Bacteria</taxon>
        <taxon>Bacillati</taxon>
        <taxon>Chloroflexota</taxon>
        <taxon>Caldilineae</taxon>
        <taxon>Caldilineales</taxon>
        <taxon>Caldilineaceae</taxon>
        <taxon>Litorilinea</taxon>
    </lineage>
</organism>
<dbReference type="HAMAP" id="MF_01371_B">
    <property type="entry name" value="Ribosomal_uL30_B"/>
    <property type="match status" value="1"/>
</dbReference>
<accession>A0A540VHQ9</accession>
<dbReference type="InterPro" id="IPR016082">
    <property type="entry name" value="Ribosomal_uL30_ferredoxin-like"/>
</dbReference>